<feature type="domain" description="N-acetyltransferase" evidence="5">
    <location>
        <begin position="11"/>
        <end position="167"/>
    </location>
</feature>
<dbReference type="SUPFAM" id="SSF55729">
    <property type="entry name" value="Acyl-CoA N-acyltransferases (Nat)"/>
    <property type="match status" value="1"/>
</dbReference>
<dbReference type="GO" id="GO:0016747">
    <property type="term" value="F:acyltransferase activity, transferring groups other than amino-acyl groups"/>
    <property type="evidence" value="ECO:0007669"/>
    <property type="project" value="InterPro"/>
</dbReference>
<evidence type="ECO:0000313" key="6">
    <source>
        <dbReference type="EMBL" id="NYI69681.1"/>
    </source>
</evidence>
<evidence type="ECO:0000313" key="7">
    <source>
        <dbReference type="Proteomes" id="UP000527616"/>
    </source>
</evidence>
<evidence type="ECO:0000256" key="4">
    <source>
        <dbReference type="ARBA" id="ARBA00022825"/>
    </source>
</evidence>
<dbReference type="SUPFAM" id="SSF50993">
    <property type="entry name" value="Peptidase/esterase 'gauge' domain"/>
    <property type="match status" value="1"/>
</dbReference>
<dbReference type="Pfam" id="PF02897">
    <property type="entry name" value="Peptidase_S9_N"/>
    <property type="match status" value="1"/>
</dbReference>
<keyword evidence="2" id="KW-0645">Protease</keyword>
<keyword evidence="7" id="KW-1185">Reference proteome</keyword>
<dbReference type="GO" id="GO:0006508">
    <property type="term" value="P:proteolysis"/>
    <property type="evidence" value="ECO:0007669"/>
    <property type="project" value="UniProtKB-KW"/>
</dbReference>
<dbReference type="Gene3D" id="2.130.10.120">
    <property type="entry name" value="Prolyl oligopeptidase, N-terminal domain"/>
    <property type="match status" value="1"/>
</dbReference>
<dbReference type="SUPFAM" id="SSF53474">
    <property type="entry name" value="alpha/beta-Hydrolases"/>
    <property type="match status" value="1"/>
</dbReference>
<dbReference type="InterPro" id="IPR001375">
    <property type="entry name" value="Peptidase_S9_cat"/>
</dbReference>
<dbReference type="InterPro" id="IPR002470">
    <property type="entry name" value="Peptidase_S9A"/>
</dbReference>
<dbReference type="Proteomes" id="UP000527616">
    <property type="component" value="Unassembled WGS sequence"/>
</dbReference>
<comment type="similarity">
    <text evidence="1">Belongs to the peptidase S9A family.</text>
</comment>
<evidence type="ECO:0000256" key="2">
    <source>
        <dbReference type="ARBA" id="ARBA00022670"/>
    </source>
</evidence>
<dbReference type="PROSITE" id="PS51186">
    <property type="entry name" value="GNAT"/>
    <property type="match status" value="1"/>
</dbReference>
<evidence type="ECO:0000256" key="3">
    <source>
        <dbReference type="ARBA" id="ARBA00022801"/>
    </source>
</evidence>
<dbReference type="Gene3D" id="3.40.50.1820">
    <property type="entry name" value="alpha/beta hydrolase"/>
    <property type="match status" value="1"/>
</dbReference>
<dbReference type="Gene3D" id="3.40.630.30">
    <property type="match status" value="1"/>
</dbReference>
<accession>A0A7Z0IJQ2</accession>
<keyword evidence="3 6" id="KW-0378">Hydrolase</keyword>
<dbReference type="PRINTS" id="PR00862">
    <property type="entry name" value="PROLIGOPTASE"/>
</dbReference>
<dbReference type="RefSeq" id="WP_246292506.1">
    <property type="nucleotide sequence ID" value="NZ_JACBZS010000001.1"/>
</dbReference>
<dbReference type="InterPro" id="IPR023302">
    <property type="entry name" value="Pept_S9A_N"/>
</dbReference>
<keyword evidence="4" id="KW-0720">Serine protease</keyword>
<comment type="caution">
    <text evidence="6">The sequence shown here is derived from an EMBL/GenBank/DDBJ whole genome shotgun (WGS) entry which is preliminary data.</text>
</comment>
<dbReference type="Pfam" id="PF00583">
    <property type="entry name" value="Acetyltransf_1"/>
    <property type="match status" value="1"/>
</dbReference>
<dbReference type="GO" id="GO:0004252">
    <property type="term" value="F:serine-type endopeptidase activity"/>
    <property type="evidence" value="ECO:0007669"/>
    <property type="project" value="UniProtKB-EC"/>
</dbReference>
<dbReference type="PANTHER" id="PTHR11757:SF19">
    <property type="entry name" value="PROLYL ENDOPEPTIDASE-LIKE"/>
    <property type="match status" value="1"/>
</dbReference>
<gene>
    <name evidence="6" type="ORF">GGQ54_000241</name>
</gene>
<dbReference type="PANTHER" id="PTHR11757">
    <property type="entry name" value="PROTEASE FAMILY S9A OLIGOPEPTIDASE"/>
    <property type="match status" value="1"/>
</dbReference>
<protein>
    <submittedName>
        <fullName evidence="6">Oligopeptidase B</fullName>
        <ecNumber evidence="6">3.4.21.83</ecNumber>
    </submittedName>
</protein>
<sequence>MAAVDPAVAGRSVRPARDADSAALIDLIEKIWAEYPGIVLDVDGEEPWLRAPAQAYATTGGELFVAEDAGVPVATIAWRPAGDGVAELKSLYVAAAGRRGGLGSGLVRFIEDRARRAGAERMILWTDTRFADAHRLYERLGYRATGRERELGDRSQTEEYEYEKPLRAPLTDRRPAERRNHGDVFVDDYEWLRDRENPEVIAHLRAENAYAEAVTADQASLRRAIFDEIRSRTEETDLSVPWRRGEWWYYRRTVEGSQYALHCRVPARGDDWTPPVIDPAAPPADEMIMLDENAEADGHAFFSLGASAVSDDGKLLAYAVDVTGNEKFTLRFRDLATGNDLADTIPETFYGTVWAPDSASVTYLVVDETWRPHEVRRHVLGSDPAQDRVIFREDDPTLWTAIDRSADHRTLIISAGNSEVSETRLIDFAELDASDRVEPRVVLPRAAGALYAVEPLDLDGRRELLITHNRNGAENSMVSLLAVDELPLPLAEQHWRTVVPHRDDVRIAVAFPAAGQLCVGLRRDAIPTVAFAPLDGLAGGASVELSSPDFGEQLYSCDVVRASLEAPVVRLGYESFVTPGRVYDYDPAGGELLLRKEIPVRGGYRAEDYLAERVWARAEDGTAIPVTLVRRRDLDPGIPQPTIVYGYGSYEISMDPDFRIPRLSLLDRGVLYAIAHVRGGGELGRRWYTDGKKQHKINSFTDFVAVTRHLVESGRSDPDRIGAMGGSAGGLLMGAVANLAPELYRVIVAQVPFVDALTSILDPELPLSALEWEEWGNPITDAEAYKTIKAYTPYENIRPAAYPRIAAVTSLDDTRVLYVEPAKWVARLREVTTGDEPIVFKIEMDGGHGGGSGRYKGWEDIAWDYAFLLDGLGIR</sequence>
<evidence type="ECO:0000256" key="1">
    <source>
        <dbReference type="ARBA" id="ARBA00005228"/>
    </source>
</evidence>
<dbReference type="InterPro" id="IPR000182">
    <property type="entry name" value="GNAT_dom"/>
</dbReference>
<evidence type="ECO:0000259" key="5">
    <source>
        <dbReference type="PROSITE" id="PS51186"/>
    </source>
</evidence>
<organism evidence="6 7">
    <name type="scientific">Naumannella cuiyingiana</name>
    <dbReference type="NCBI Taxonomy" id="1347891"/>
    <lineage>
        <taxon>Bacteria</taxon>
        <taxon>Bacillati</taxon>
        <taxon>Actinomycetota</taxon>
        <taxon>Actinomycetes</taxon>
        <taxon>Propionibacteriales</taxon>
        <taxon>Propionibacteriaceae</taxon>
        <taxon>Naumannella</taxon>
    </lineage>
</organism>
<dbReference type="InterPro" id="IPR051543">
    <property type="entry name" value="Serine_Peptidase_S9A"/>
</dbReference>
<dbReference type="InterPro" id="IPR016181">
    <property type="entry name" value="Acyl_CoA_acyltransferase"/>
</dbReference>
<name>A0A7Z0IJQ2_9ACTN</name>
<dbReference type="EMBL" id="JACBZS010000001">
    <property type="protein sequence ID" value="NYI69681.1"/>
    <property type="molecule type" value="Genomic_DNA"/>
</dbReference>
<dbReference type="AlphaFoldDB" id="A0A7Z0IJQ2"/>
<proteinExistence type="inferred from homology"/>
<dbReference type="Pfam" id="PF00326">
    <property type="entry name" value="Peptidase_S9"/>
    <property type="match status" value="1"/>
</dbReference>
<dbReference type="InterPro" id="IPR029058">
    <property type="entry name" value="AB_hydrolase_fold"/>
</dbReference>
<reference evidence="6 7" key="1">
    <citation type="submission" date="2020-07" db="EMBL/GenBank/DDBJ databases">
        <title>Sequencing the genomes of 1000 actinobacteria strains.</title>
        <authorList>
            <person name="Klenk H.-P."/>
        </authorList>
    </citation>
    <scope>NUCLEOTIDE SEQUENCE [LARGE SCALE GENOMIC DNA]</scope>
    <source>
        <strain evidence="6 7">DSM 103164</strain>
    </source>
</reference>
<dbReference type="EC" id="3.4.21.83" evidence="6"/>